<dbReference type="Gene3D" id="3.30.420.40">
    <property type="match status" value="2"/>
</dbReference>
<keyword evidence="3 7" id="KW-0597">Phosphoprotein</keyword>
<evidence type="ECO:0000256" key="4">
    <source>
        <dbReference type="ARBA" id="ARBA00022741"/>
    </source>
</evidence>
<dbReference type="PROSITE" id="PS01036">
    <property type="entry name" value="HSP70_3"/>
    <property type="match status" value="1"/>
</dbReference>
<dbReference type="Gene3D" id="3.90.640.10">
    <property type="entry name" value="Actin, Chain A, domain 4"/>
    <property type="match status" value="1"/>
</dbReference>
<dbReference type="PANTHER" id="PTHR19375">
    <property type="entry name" value="HEAT SHOCK PROTEIN 70KDA"/>
    <property type="match status" value="1"/>
</dbReference>
<dbReference type="InterPro" id="IPR013126">
    <property type="entry name" value="Hsp_70_fam"/>
</dbReference>
<evidence type="ECO:0000256" key="2">
    <source>
        <dbReference type="ARBA" id="ARBA00014415"/>
    </source>
</evidence>
<feature type="compositionally biased region" description="Acidic residues" evidence="9">
    <location>
        <begin position="627"/>
        <end position="637"/>
    </location>
</feature>
<dbReference type="InterPro" id="IPR012725">
    <property type="entry name" value="Chaperone_DnaK"/>
</dbReference>
<organism evidence="10 11">
    <name type="scientific">Billgrantia aerodenitrificans</name>
    <dbReference type="NCBI Taxonomy" id="2733483"/>
    <lineage>
        <taxon>Bacteria</taxon>
        <taxon>Pseudomonadati</taxon>
        <taxon>Pseudomonadota</taxon>
        <taxon>Gammaproteobacteria</taxon>
        <taxon>Oceanospirillales</taxon>
        <taxon>Halomonadaceae</taxon>
        <taxon>Billgrantia</taxon>
    </lineage>
</organism>
<feature type="region of interest" description="Disordered" evidence="9">
    <location>
        <begin position="606"/>
        <end position="643"/>
    </location>
</feature>
<accession>A0ABS9AVS4</accession>
<dbReference type="SUPFAM" id="SSF53067">
    <property type="entry name" value="Actin-like ATPase domain"/>
    <property type="match status" value="2"/>
</dbReference>
<comment type="function">
    <text evidence="7">Acts as a chaperone.</text>
</comment>
<dbReference type="InterPro" id="IPR029047">
    <property type="entry name" value="HSP70_peptide-bd_sf"/>
</dbReference>
<dbReference type="InterPro" id="IPR018181">
    <property type="entry name" value="Heat_shock_70_CS"/>
</dbReference>
<dbReference type="NCBIfam" id="NF001413">
    <property type="entry name" value="PRK00290.1"/>
    <property type="match status" value="1"/>
</dbReference>
<feature type="modified residue" description="Phosphothreonine; by autocatalysis" evidence="7">
    <location>
        <position position="199"/>
    </location>
</feature>
<keyword evidence="5 7" id="KW-0067">ATP-binding</keyword>
<keyword evidence="6 7" id="KW-0346">Stress response</keyword>
<sequence>MGRIIGIDLGTTNSCVAVLDGDSAKVIENAEGARTTPSIIAYTDDGEILVGQSAKRQAVTNPQNTLYAIKRLIGRRFKDDVVQKDIKMVPYGITEADNGDAWVQVKDKKLAPPQVSAEVLKKMKKTAEDYLGEPVTEAVITVPAYFNDSQRQATKDAGRIAGLEVKRIINEPTAAALAYGMDKSRGDKTIAVYDLGGGTFDISIIEVADVDGETQFEVLATNGDTFLGGEDFDMALINYLVDQFKADSGIDLSGDNLAMQRLKEAAEKAKIELSSAQQTDVNLPYITADNTGPKHLNVKVTRAKLESLVEELVQRSLGPCKTALSDAGLSASEIDDVILVGGQTRMPLVQKKVADFFGKEARKDVNPDEAVAVGAAIQGGVLGGDVKDVLLLDVTPLTLGIETLGGVMTPLIEKNTTIPTKKTQTFSTADDNQTAVTIHVLQGERKQAGQNKSLGRFDLADIPPAPRGVPQIEVAFDLDANGILNVSAKDKATGKEQSIVIKASSGLTDEEIEQMVRDAEAHADEDKKFEELVALRNQADGMVHAARKTVQEAGEHGTDEEKQAIETAASELEEALKGDDKDDIQAKLDKLTELSGNLAQKMYAAQAEAAQQAGGEGQEAGAKQEDDVVDAEYEEVNDDQKKQ</sequence>
<name>A0ABS9AVS4_9GAMM</name>
<dbReference type="InterPro" id="IPR043129">
    <property type="entry name" value="ATPase_NBD"/>
</dbReference>
<evidence type="ECO:0000256" key="8">
    <source>
        <dbReference type="RuleBase" id="RU003322"/>
    </source>
</evidence>
<keyword evidence="4 7" id="KW-0547">Nucleotide-binding</keyword>
<dbReference type="Pfam" id="PF00012">
    <property type="entry name" value="HSP70"/>
    <property type="match status" value="1"/>
</dbReference>
<dbReference type="PROSITE" id="PS00297">
    <property type="entry name" value="HSP70_1"/>
    <property type="match status" value="1"/>
</dbReference>
<dbReference type="Gene3D" id="2.60.34.10">
    <property type="entry name" value="Substrate Binding Domain Of DNAk, Chain A, domain 1"/>
    <property type="match status" value="1"/>
</dbReference>
<evidence type="ECO:0000256" key="3">
    <source>
        <dbReference type="ARBA" id="ARBA00022553"/>
    </source>
</evidence>
<comment type="induction">
    <text evidence="7">By stress conditions e.g. heat shock.</text>
</comment>
<protein>
    <recommendedName>
        <fullName evidence="2 7">Chaperone protein DnaK</fullName>
    </recommendedName>
    <alternativeName>
        <fullName evidence="7">HSP70</fullName>
    </alternativeName>
    <alternativeName>
        <fullName evidence="7">Heat shock 70 kDa protein</fullName>
    </alternativeName>
    <alternativeName>
        <fullName evidence="7">Heat shock protein 70</fullName>
    </alternativeName>
</protein>
<dbReference type="SUPFAM" id="SSF100920">
    <property type="entry name" value="Heat shock protein 70kD (HSP70), peptide-binding domain"/>
    <property type="match status" value="1"/>
</dbReference>
<dbReference type="NCBIfam" id="NF003520">
    <property type="entry name" value="PRK05183.1"/>
    <property type="match status" value="1"/>
</dbReference>
<dbReference type="PRINTS" id="PR00301">
    <property type="entry name" value="HEATSHOCK70"/>
</dbReference>
<dbReference type="PROSITE" id="PS00329">
    <property type="entry name" value="HSP70_2"/>
    <property type="match status" value="1"/>
</dbReference>
<evidence type="ECO:0000313" key="10">
    <source>
        <dbReference type="EMBL" id="MCE8026000.1"/>
    </source>
</evidence>
<gene>
    <name evidence="7 10" type="primary">dnaK</name>
    <name evidence="10" type="ORF">HOP59_17890</name>
</gene>
<evidence type="ECO:0000313" key="11">
    <source>
        <dbReference type="Proteomes" id="UP001320272"/>
    </source>
</evidence>
<dbReference type="NCBIfam" id="TIGR02350">
    <property type="entry name" value="prok_dnaK"/>
    <property type="match status" value="1"/>
</dbReference>
<dbReference type="EMBL" id="JABFTV010000010">
    <property type="protein sequence ID" value="MCE8026000.1"/>
    <property type="molecule type" value="Genomic_DNA"/>
</dbReference>
<dbReference type="Proteomes" id="UP001320272">
    <property type="component" value="Unassembled WGS sequence"/>
</dbReference>
<evidence type="ECO:0000256" key="5">
    <source>
        <dbReference type="ARBA" id="ARBA00022840"/>
    </source>
</evidence>
<reference evidence="10 11" key="1">
    <citation type="journal article" date="2021" name="Front. Microbiol.">
        <title>Aerobic Denitrification and Heterotrophic Sulfur Oxidation in the Genus Halomonas Revealed by Six Novel Species Characterizations and Genome-Based Analysis.</title>
        <authorList>
            <person name="Wang L."/>
            <person name="Shao Z."/>
        </authorList>
    </citation>
    <scope>NUCLEOTIDE SEQUENCE [LARGE SCALE GENOMIC DNA]</scope>
    <source>
        <strain evidence="10 11">MCCC 1A11058</strain>
    </source>
</reference>
<dbReference type="Gene3D" id="1.20.1270.10">
    <property type="match status" value="1"/>
</dbReference>
<keyword evidence="11" id="KW-1185">Reference proteome</keyword>
<comment type="similarity">
    <text evidence="1 7 8">Belongs to the heat shock protein 70 family.</text>
</comment>
<evidence type="ECO:0000256" key="9">
    <source>
        <dbReference type="SAM" id="MobiDB-lite"/>
    </source>
</evidence>
<dbReference type="HAMAP" id="MF_00332">
    <property type="entry name" value="DnaK"/>
    <property type="match status" value="1"/>
</dbReference>
<dbReference type="CDD" id="cd10234">
    <property type="entry name" value="ASKHA_NBD_HSP70_DnaK-like"/>
    <property type="match status" value="1"/>
</dbReference>
<comment type="caution">
    <text evidence="10">The sequence shown here is derived from an EMBL/GenBank/DDBJ whole genome shotgun (WGS) entry which is preliminary data.</text>
</comment>
<proteinExistence type="evidence at transcript level"/>
<evidence type="ECO:0000256" key="6">
    <source>
        <dbReference type="ARBA" id="ARBA00023016"/>
    </source>
</evidence>
<dbReference type="SUPFAM" id="SSF100934">
    <property type="entry name" value="Heat shock protein 70kD (HSP70), C-terminal subdomain"/>
    <property type="match status" value="1"/>
</dbReference>
<evidence type="ECO:0000256" key="1">
    <source>
        <dbReference type="ARBA" id="ARBA00007381"/>
    </source>
</evidence>
<dbReference type="RefSeq" id="WP_010625717.1">
    <property type="nucleotide sequence ID" value="NZ_JABFTV010000010.1"/>
</dbReference>
<evidence type="ECO:0000256" key="7">
    <source>
        <dbReference type="HAMAP-Rule" id="MF_00332"/>
    </source>
</evidence>
<keyword evidence="7" id="KW-0143">Chaperone</keyword>
<dbReference type="InterPro" id="IPR029048">
    <property type="entry name" value="HSP70_C_sf"/>
</dbReference>